<dbReference type="Proteomes" id="UP000267096">
    <property type="component" value="Unassembled WGS sequence"/>
</dbReference>
<sequence length="94" mass="10699">MNLNSDKRFKIKREIGVQLLPNSKRTILLVGHAGSLETLTRQLAGKKPRDRDQFRAYIHKTSYLAMNEIIELGDQWKITGSPIPSLIHSGLDRC</sequence>
<name>A0A0M3J1P8_ANISI</name>
<organism evidence="3">
    <name type="scientific">Anisakis simplex</name>
    <name type="common">Herring worm</name>
    <dbReference type="NCBI Taxonomy" id="6269"/>
    <lineage>
        <taxon>Eukaryota</taxon>
        <taxon>Metazoa</taxon>
        <taxon>Ecdysozoa</taxon>
        <taxon>Nematoda</taxon>
        <taxon>Chromadorea</taxon>
        <taxon>Rhabditida</taxon>
        <taxon>Spirurina</taxon>
        <taxon>Ascaridomorpha</taxon>
        <taxon>Ascaridoidea</taxon>
        <taxon>Anisakidae</taxon>
        <taxon>Anisakis</taxon>
        <taxon>Anisakis simplex complex</taxon>
    </lineage>
</organism>
<protein>
    <submittedName>
        <fullName evidence="3">Phosphoglycerate mutase</fullName>
    </submittedName>
</protein>
<proteinExistence type="predicted"/>
<dbReference type="GO" id="GO:0016791">
    <property type="term" value="F:phosphatase activity"/>
    <property type="evidence" value="ECO:0007669"/>
    <property type="project" value="UniProtKB-ARBA"/>
</dbReference>
<dbReference type="Gene3D" id="3.40.50.1240">
    <property type="entry name" value="Phosphoglycerate mutase-like"/>
    <property type="match status" value="1"/>
</dbReference>
<gene>
    <name evidence="1" type="ORF">ASIM_LOCUS1331</name>
</gene>
<keyword evidence="2" id="KW-1185">Reference proteome</keyword>
<reference evidence="3" key="1">
    <citation type="submission" date="2017-02" db="UniProtKB">
        <authorList>
            <consortium name="WormBaseParasite"/>
        </authorList>
    </citation>
    <scope>IDENTIFICATION</scope>
</reference>
<dbReference type="WBParaSite" id="ASIM_0000145101-mRNA-1">
    <property type="protein sequence ID" value="ASIM_0000145101-mRNA-1"/>
    <property type="gene ID" value="ASIM_0000145101"/>
</dbReference>
<dbReference type="InterPro" id="IPR029033">
    <property type="entry name" value="His_PPase_superfam"/>
</dbReference>
<evidence type="ECO:0000313" key="3">
    <source>
        <dbReference type="WBParaSite" id="ASIM_0000145101-mRNA-1"/>
    </source>
</evidence>
<accession>A0A0M3J1P8</accession>
<dbReference type="AlphaFoldDB" id="A0A0M3J1P8"/>
<evidence type="ECO:0000313" key="2">
    <source>
        <dbReference type="Proteomes" id="UP000267096"/>
    </source>
</evidence>
<dbReference type="OrthoDB" id="414418at2759"/>
<dbReference type="EMBL" id="UYRR01001350">
    <property type="protein sequence ID" value="VDK18651.1"/>
    <property type="molecule type" value="Genomic_DNA"/>
</dbReference>
<evidence type="ECO:0000313" key="1">
    <source>
        <dbReference type="EMBL" id="VDK18651.1"/>
    </source>
</evidence>
<reference evidence="1 2" key="2">
    <citation type="submission" date="2018-11" db="EMBL/GenBank/DDBJ databases">
        <authorList>
            <consortium name="Pathogen Informatics"/>
        </authorList>
    </citation>
    <scope>NUCLEOTIDE SEQUENCE [LARGE SCALE GENOMIC DNA]</scope>
</reference>